<dbReference type="AlphaFoldDB" id="A0A0P8A9N0"/>
<proteinExistence type="predicted"/>
<name>A0A0P8A9N0_9EURY</name>
<dbReference type="Gene3D" id="3.40.50.300">
    <property type="entry name" value="P-loop containing nucleotide triphosphate hydrolases"/>
    <property type="match status" value="1"/>
</dbReference>
<dbReference type="InterPro" id="IPR027417">
    <property type="entry name" value="P-loop_NTPase"/>
</dbReference>
<accession>A0A0P8A9N0</accession>
<organism evidence="1 2">
    <name type="scientific">Candidatus Methanoperedens nitratireducens</name>
    <dbReference type="NCBI Taxonomy" id="1392998"/>
    <lineage>
        <taxon>Archaea</taxon>
        <taxon>Methanobacteriati</taxon>
        <taxon>Methanobacteriota</taxon>
        <taxon>Stenosarchaea group</taxon>
        <taxon>Methanomicrobia</taxon>
        <taxon>Methanosarcinales</taxon>
        <taxon>ANME-2 cluster</taxon>
        <taxon>Candidatus Methanoperedentaceae</taxon>
        <taxon>Candidatus Methanoperedens</taxon>
    </lineage>
</organism>
<evidence type="ECO:0000313" key="1">
    <source>
        <dbReference type="EMBL" id="KPQ45015.1"/>
    </source>
</evidence>
<dbReference type="SUPFAM" id="SSF52540">
    <property type="entry name" value="P-loop containing nucleoside triphosphate hydrolases"/>
    <property type="match status" value="1"/>
</dbReference>
<reference evidence="1 2" key="1">
    <citation type="submission" date="2015-09" db="EMBL/GenBank/DDBJ databases">
        <title>A metagenomics-based metabolic model of nitrate-dependent anaerobic oxidation of methane by Methanoperedens-like archaea.</title>
        <authorList>
            <person name="Arshad A."/>
            <person name="Speth D.R."/>
            <person name="De Graaf R.M."/>
            <person name="Op Den Camp H.J."/>
            <person name="Jetten M.S."/>
            <person name="Welte C.U."/>
        </authorList>
    </citation>
    <scope>NUCLEOTIDE SEQUENCE [LARGE SCALE GENOMIC DNA]</scope>
</reference>
<comment type="caution">
    <text evidence="1">The sequence shown here is derived from an EMBL/GenBank/DDBJ whole genome shotgun (WGS) entry which is preliminary data.</text>
</comment>
<protein>
    <submittedName>
        <fullName evidence="1">Cysteine desulfurase ATPase component</fullName>
    </submittedName>
</protein>
<gene>
    <name evidence="1" type="ORF">MPEBLZ_00400</name>
</gene>
<sequence length="41" mass="4571">MPLLEIKEITCGVKEKDIFSGLSLLVHPGEVHAILGKNERR</sequence>
<dbReference type="EMBL" id="LKCM01000034">
    <property type="protein sequence ID" value="KPQ45015.1"/>
    <property type="molecule type" value="Genomic_DNA"/>
</dbReference>
<evidence type="ECO:0000313" key="2">
    <source>
        <dbReference type="Proteomes" id="UP000050360"/>
    </source>
</evidence>
<dbReference type="Proteomes" id="UP000050360">
    <property type="component" value="Unassembled WGS sequence"/>
</dbReference>